<keyword evidence="3" id="KW-1185">Reference proteome</keyword>
<protein>
    <submittedName>
        <fullName evidence="2">Uncharacterized protein</fullName>
    </submittedName>
</protein>
<feature type="region of interest" description="Disordered" evidence="1">
    <location>
        <begin position="45"/>
        <end position="74"/>
    </location>
</feature>
<dbReference type="AlphaFoldDB" id="A0A9D4ZLM6"/>
<accession>A0A9D4ZLM6</accession>
<evidence type="ECO:0000256" key="1">
    <source>
        <dbReference type="SAM" id="MobiDB-lite"/>
    </source>
</evidence>
<feature type="compositionally biased region" description="Basic and acidic residues" evidence="1">
    <location>
        <begin position="1"/>
        <end position="22"/>
    </location>
</feature>
<gene>
    <name evidence="2" type="ORF">GOP47_0005498</name>
</gene>
<organism evidence="2 3">
    <name type="scientific">Adiantum capillus-veneris</name>
    <name type="common">Maidenhair fern</name>
    <dbReference type="NCBI Taxonomy" id="13818"/>
    <lineage>
        <taxon>Eukaryota</taxon>
        <taxon>Viridiplantae</taxon>
        <taxon>Streptophyta</taxon>
        <taxon>Embryophyta</taxon>
        <taxon>Tracheophyta</taxon>
        <taxon>Polypodiopsida</taxon>
        <taxon>Polypodiidae</taxon>
        <taxon>Polypodiales</taxon>
        <taxon>Pteridineae</taxon>
        <taxon>Pteridaceae</taxon>
        <taxon>Vittarioideae</taxon>
        <taxon>Adiantum</taxon>
    </lineage>
</organism>
<comment type="caution">
    <text evidence="2">The sequence shown here is derived from an EMBL/GenBank/DDBJ whole genome shotgun (WGS) entry which is preliminary data.</text>
</comment>
<evidence type="ECO:0000313" key="2">
    <source>
        <dbReference type="EMBL" id="KAI5080019.1"/>
    </source>
</evidence>
<dbReference type="Proteomes" id="UP000886520">
    <property type="component" value="Chromosome 5"/>
</dbReference>
<reference evidence="2 3" key="1">
    <citation type="submission" date="2021-01" db="EMBL/GenBank/DDBJ databases">
        <title>Adiantum capillus-veneris genome.</title>
        <authorList>
            <person name="Fang Y."/>
            <person name="Liao Q."/>
        </authorList>
    </citation>
    <scope>NUCLEOTIDE SEQUENCE [LARGE SCALE GENOMIC DNA]</scope>
    <source>
        <strain evidence="2">H3</strain>
        <tissue evidence="2">Leaf</tissue>
    </source>
</reference>
<evidence type="ECO:0000313" key="3">
    <source>
        <dbReference type="Proteomes" id="UP000886520"/>
    </source>
</evidence>
<dbReference type="EMBL" id="JABFUD020000005">
    <property type="protein sequence ID" value="KAI5080019.1"/>
    <property type="molecule type" value="Genomic_DNA"/>
</dbReference>
<feature type="region of interest" description="Disordered" evidence="1">
    <location>
        <begin position="1"/>
        <end position="28"/>
    </location>
</feature>
<name>A0A9D4ZLM6_ADICA</name>
<proteinExistence type="predicted"/>
<sequence length="74" mass="7463">MGEGEGHRVKTDGQRNGVREGETQPSCWRGGAVRCTGVGQCAVGEGDGGQTSATDAGQTNVDDAGGVIATTERL</sequence>
<feature type="compositionally biased region" description="Polar residues" evidence="1">
    <location>
        <begin position="50"/>
        <end position="61"/>
    </location>
</feature>